<dbReference type="OrthoDB" id="9772484at2"/>
<comment type="similarity">
    <text evidence="2">Belongs to the DNA photolyase class-1 family.</text>
</comment>
<feature type="binding site" evidence="12">
    <location>
        <begin position="276"/>
        <end position="283"/>
    </location>
    <ligand>
        <name>FAD</name>
        <dbReference type="ChEBI" id="CHEBI:57692"/>
    </ligand>
</feature>
<dbReference type="InterPro" id="IPR018394">
    <property type="entry name" value="DNA_photolyase_1_CS_C"/>
</dbReference>
<feature type="binding site" evidence="12">
    <location>
        <begin position="236"/>
        <end position="240"/>
    </location>
    <ligand>
        <name>FAD</name>
        <dbReference type="ChEBI" id="CHEBI:57692"/>
    </ligand>
</feature>
<feature type="site" description="Electron transfer via tryptophanyl radical" evidence="13">
    <location>
        <position position="308"/>
    </location>
</feature>
<dbReference type="GO" id="GO:0000719">
    <property type="term" value="P:photoreactive repair"/>
    <property type="evidence" value="ECO:0007669"/>
    <property type="project" value="UniProtKB-ARBA"/>
</dbReference>
<evidence type="ECO:0000256" key="7">
    <source>
        <dbReference type="ARBA" id="ARBA00022991"/>
    </source>
</evidence>
<dbReference type="RefSeq" id="WP_073579497.1">
    <property type="nucleotide sequence ID" value="NZ_AP024898.1"/>
</dbReference>
<comment type="cofactor">
    <cofactor evidence="12">
        <name>FAD</name>
        <dbReference type="ChEBI" id="CHEBI:57692"/>
    </cofactor>
    <text evidence="12">Binds 1 FAD per subunit.</text>
</comment>
<dbReference type="InterPro" id="IPR014729">
    <property type="entry name" value="Rossmann-like_a/b/a_fold"/>
</dbReference>
<dbReference type="Gene3D" id="1.25.40.80">
    <property type="match status" value="1"/>
</dbReference>
<dbReference type="GO" id="GO:0003904">
    <property type="term" value="F:deoxyribodipyrimidine photo-lyase activity"/>
    <property type="evidence" value="ECO:0007669"/>
    <property type="project" value="UniProtKB-EC"/>
</dbReference>
<dbReference type="InterPro" id="IPR036134">
    <property type="entry name" value="Crypto/Photolyase_FAD-like_sf"/>
</dbReference>
<protein>
    <recommendedName>
        <fullName evidence="4">Deoxyribodipyrimidine photo-lyase</fullName>
        <ecNumber evidence="3">4.1.99.3</ecNumber>
    </recommendedName>
    <alternativeName>
        <fullName evidence="8">DNA photolyase</fullName>
    </alternativeName>
    <alternativeName>
        <fullName evidence="11">Photoreactivating enzyme</fullName>
    </alternativeName>
</protein>
<accession>A0A1M7YQ08</accession>
<dbReference type="EC" id="4.1.99.3" evidence="3"/>
<evidence type="ECO:0000313" key="17">
    <source>
        <dbReference type="Proteomes" id="UP000184600"/>
    </source>
</evidence>
<comment type="function">
    <text evidence="10">Involved in repair of UV radiation-induced DNA damage. Catalyzes the light-dependent monomerization (300-600 nm) of cyclobutyl pyrimidine dimers (in cis-syn configuration), which are formed between adjacent bases on the same DNA strand upon exposure to ultraviolet radiation.</text>
</comment>
<dbReference type="InterPro" id="IPR036155">
    <property type="entry name" value="Crypto/Photolyase_N_sf"/>
</dbReference>
<evidence type="ECO:0000256" key="9">
    <source>
        <dbReference type="ARBA" id="ARBA00033999"/>
    </source>
</evidence>
<sequence>MKLVWYRRDLRTIDHSALNYALATGEFVSAVYVATPEQWKQHQMSPRQADLIRRRLSTLRDELAQLNIPLYYMEAGTFDGSVDAVTDIARAIGANEVLVNTEYEWNEQLRDQALSFELASAGITFREFHDKCLLSPGEVLNRQGCYFKVFTPFQKTWRLLFKTPKIVPAVKATQQDPSRIDAERLFSGSVSFRYPCESSEAWSVDSAVINQRLRQFCREKVDLYHQKRDFPAGDNTSMLSPYLAIGVLSVRQCVAALFAESEGGSLSQGAESWLNELIWREFYQHLIVFEPALCRGACFHRWGEQIHWQFDEATFTRWKEGMTGYPIVDAAMRQLKHTGWMHNRLRMIVASFLTKDLHINWRHGEAYFMSQLIDGDYASNNGGWQWSASTGCDGQPYFRIFNPVTQGQKFDPEGHFIRQWIPELKNVPDRWCHEPWKMASVSSLSYPSPIVDHQTERKITLAVYQAAKEGQVYVP</sequence>
<keyword evidence="6 12" id="KW-0274">FAD</keyword>
<evidence type="ECO:0000256" key="1">
    <source>
        <dbReference type="ARBA" id="ARBA00001932"/>
    </source>
</evidence>
<dbReference type="NCBIfam" id="NF007955">
    <property type="entry name" value="PRK10674.1"/>
    <property type="match status" value="1"/>
</dbReference>
<evidence type="ECO:0000256" key="2">
    <source>
        <dbReference type="ARBA" id="ARBA00005862"/>
    </source>
</evidence>
<keyword evidence="5 12" id="KW-0285">Flavoprotein</keyword>
<dbReference type="Proteomes" id="UP000184600">
    <property type="component" value="Unassembled WGS sequence"/>
</dbReference>
<feature type="binding site" evidence="12">
    <location>
        <begin position="374"/>
        <end position="376"/>
    </location>
    <ligand>
        <name>FAD</name>
        <dbReference type="ChEBI" id="CHEBI:57692"/>
    </ligand>
</feature>
<dbReference type="Pfam" id="PF03441">
    <property type="entry name" value="FAD_binding_7"/>
    <property type="match status" value="1"/>
</dbReference>
<dbReference type="GO" id="GO:0071949">
    <property type="term" value="F:FAD binding"/>
    <property type="evidence" value="ECO:0007669"/>
    <property type="project" value="TreeGrafter"/>
</dbReference>
<feature type="site" description="Electron transfer via tryptophanyl radical" evidence="13">
    <location>
        <position position="361"/>
    </location>
</feature>
<dbReference type="InterPro" id="IPR006050">
    <property type="entry name" value="DNA_photolyase_N"/>
</dbReference>
<dbReference type="SUPFAM" id="SSF48173">
    <property type="entry name" value="Cryptochrome/photolyase FAD-binding domain"/>
    <property type="match status" value="1"/>
</dbReference>
<dbReference type="AlphaFoldDB" id="A0A1M7YQ08"/>
<dbReference type="GO" id="GO:0003677">
    <property type="term" value="F:DNA binding"/>
    <property type="evidence" value="ECO:0007669"/>
    <property type="project" value="TreeGrafter"/>
</dbReference>
<feature type="binding site" evidence="12">
    <location>
        <position position="224"/>
    </location>
    <ligand>
        <name>FAD</name>
        <dbReference type="ChEBI" id="CHEBI:57692"/>
    </ligand>
</feature>
<comment type="cofactor">
    <cofactor evidence="1">
        <name>(6R)-5,10-methylene-5,6,7,8-tetrahydrofolate</name>
        <dbReference type="ChEBI" id="CHEBI:15636"/>
    </cofactor>
</comment>
<dbReference type="GO" id="GO:0009416">
    <property type="term" value="P:response to light stimulus"/>
    <property type="evidence" value="ECO:0007669"/>
    <property type="project" value="TreeGrafter"/>
</dbReference>
<evidence type="ECO:0000256" key="14">
    <source>
        <dbReference type="RuleBase" id="RU004182"/>
    </source>
</evidence>
<evidence type="ECO:0000256" key="10">
    <source>
        <dbReference type="ARBA" id="ARBA00059220"/>
    </source>
</evidence>
<evidence type="ECO:0000256" key="6">
    <source>
        <dbReference type="ARBA" id="ARBA00022827"/>
    </source>
</evidence>
<gene>
    <name evidence="16" type="primary">phrA</name>
    <name evidence="16" type="ORF">VQ7734_00300</name>
</gene>
<evidence type="ECO:0000256" key="13">
    <source>
        <dbReference type="PIRSR" id="PIRSR602081-2"/>
    </source>
</evidence>
<dbReference type="InterPro" id="IPR002081">
    <property type="entry name" value="Cryptochrome/DNA_photolyase_1"/>
</dbReference>
<dbReference type="PROSITE" id="PS00394">
    <property type="entry name" value="DNA_PHOTOLYASES_1_1"/>
    <property type="match status" value="1"/>
</dbReference>
<evidence type="ECO:0000256" key="11">
    <source>
        <dbReference type="ARBA" id="ARBA00083107"/>
    </source>
</evidence>
<organism evidence="16 17">
    <name type="scientific">Vibrio quintilis</name>
    <dbReference type="NCBI Taxonomy" id="1117707"/>
    <lineage>
        <taxon>Bacteria</taxon>
        <taxon>Pseudomonadati</taxon>
        <taxon>Pseudomonadota</taxon>
        <taxon>Gammaproteobacteria</taxon>
        <taxon>Vibrionales</taxon>
        <taxon>Vibrionaceae</taxon>
        <taxon>Vibrio</taxon>
    </lineage>
</organism>
<evidence type="ECO:0000256" key="3">
    <source>
        <dbReference type="ARBA" id="ARBA00013149"/>
    </source>
</evidence>
<proteinExistence type="inferred from homology"/>
<name>A0A1M7YQ08_9VIBR</name>
<feature type="binding site" evidence="12">
    <location>
        <position position="273"/>
    </location>
    <ligand>
        <name>FAD</name>
        <dbReference type="ChEBI" id="CHEBI:57692"/>
    </ligand>
</feature>
<keyword evidence="17" id="KW-1185">Reference proteome</keyword>
<dbReference type="PRINTS" id="PR00147">
    <property type="entry name" value="DNAPHOTLYASE"/>
</dbReference>
<dbReference type="PROSITE" id="PS00691">
    <property type="entry name" value="DNA_PHOTOLYASES_1_2"/>
    <property type="match status" value="1"/>
</dbReference>
<evidence type="ECO:0000256" key="8">
    <source>
        <dbReference type="ARBA" id="ARBA00031671"/>
    </source>
</evidence>
<evidence type="ECO:0000256" key="12">
    <source>
        <dbReference type="PIRSR" id="PIRSR602081-1"/>
    </source>
</evidence>
<dbReference type="Gene3D" id="1.10.579.10">
    <property type="entry name" value="DNA Cyclobutane Dipyrimidine Photolyase, subunit A, domain 3"/>
    <property type="match status" value="1"/>
</dbReference>
<comment type="similarity">
    <text evidence="14">Belongs to the DNA photolyase family.</text>
</comment>
<dbReference type="PANTHER" id="PTHR11455:SF9">
    <property type="entry name" value="CRYPTOCHROME CIRCADIAN CLOCK 5 ISOFORM X1"/>
    <property type="match status" value="1"/>
</dbReference>
<evidence type="ECO:0000313" key="16">
    <source>
        <dbReference type="EMBL" id="SHO54586.1"/>
    </source>
</evidence>
<keyword evidence="7 14" id="KW-0157">Chromophore</keyword>
<dbReference type="InterPro" id="IPR005101">
    <property type="entry name" value="Cryptochr/Photolyase_FAD-bd"/>
</dbReference>
<reference evidence="17" key="1">
    <citation type="submission" date="2016-12" db="EMBL/GenBank/DDBJ databases">
        <authorList>
            <person name="Rodrigo-Torres L."/>
            <person name="Arahal R.D."/>
            <person name="Lucena T."/>
        </authorList>
    </citation>
    <scope>NUCLEOTIDE SEQUENCE [LARGE SCALE GENOMIC DNA]</scope>
</reference>
<dbReference type="Pfam" id="PF00875">
    <property type="entry name" value="DNA_photolyase"/>
    <property type="match status" value="1"/>
</dbReference>
<dbReference type="FunFam" id="1.10.579.10:FF:000003">
    <property type="entry name" value="Deoxyribodipyrimidine photo-lyase"/>
    <property type="match status" value="1"/>
</dbReference>
<evidence type="ECO:0000259" key="15">
    <source>
        <dbReference type="PROSITE" id="PS51645"/>
    </source>
</evidence>
<dbReference type="STRING" id="1117707.VQ7734_00300"/>
<feature type="domain" description="Photolyase/cryptochrome alpha/beta" evidence="15">
    <location>
        <begin position="1"/>
        <end position="133"/>
    </location>
</feature>
<dbReference type="SUPFAM" id="SSF52425">
    <property type="entry name" value="Cryptochrome/photolyase, N-terminal domain"/>
    <property type="match status" value="1"/>
</dbReference>
<dbReference type="PROSITE" id="PS51645">
    <property type="entry name" value="PHR_CRY_ALPHA_BETA"/>
    <property type="match status" value="1"/>
</dbReference>
<evidence type="ECO:0000256" key="4">
    <source>
        <dbReference type="ARBA" id="ARBA00014046"/>
    </source>
</evidence>
<keyword evidence="16" id="KW-0456">Lyase</keyword>
<dbReference type="Gene3D" id="3.40.50.620">
    <property type="entry name" value="HUPs"/>
    <property type="match status" value="1"/>
</dbReference>
<feature type="site" description="Electron transfer via tryptophanyl radical" evidence="13">
    <location>
        <position position="384"/>
    </location>
</feature>
<dbReference type="EMBL" id="FRFG01000005">
    <property type="protein sequence ID" value="SHO54586.1"/>
    <property type="molecule type" value="Genomic_DNA"/>
</dbReference>
<evidence type="ECO:0000256" key="5">
    <source>
        <dbReference type="ARBA" id="ARBA00022630"/>
    </source>
</evidence>
<dbReference type="PANTHER" id="PTHR11455">
    <property type="entry name" value="CRYPTOCHROME"/>
    <property type="match status" value="1"/>
</dbReference>
<comment type="catalytic activity">
    <reaction evidence="9">
        <text>cyclobutadipyrimidine (in DNA) = 2 pyrimidine residues (in DNA).</text>
        <dbReference type="EC" id="4.1.99.3"/>
    </reaction>
</comment>